<sequence>MPIRNPFARQPRPSSVVINDENARPPSTNASPGLDVKHPGFERVDTVGSKRSTSTAALSIRSSHSTEEYKMSVVNDSGVYLPPSPVEKEAPTWPKRYLSRQSSEAKREGGATASGEIEHFSISRESFDSYRRSFDISARSPIPSIDPLPRQSLDSHTRFYSSSSTTNQPRLRPLAERKGPEDREAAFEDVGLNDENRQPTPAPVKKRGFFSKFGSEEQTSTNGETQPHQGITSRLMGHGRKRGQSLTTSGAELAPMPMERAKVEEEVQV</sequence>
<comment type="caution">
    <text evidence="2">The sequence shown here is derived from an EMBL/GenBank/DDBJ whole genome shotgun (WGS) entry which is preliminary data.</text>
</comment>
<dbReference type="OrthoDB" id="5397330at2759"/>
<evidence type="ECO:0000313" key="3">
    <source>
        <dbReference type="Proteomes" id="UP000275385"/>
    </source>
</evidence>
<feature type="compositionally biased region" description="Polar residues" evidence="1">
    <location>
        <begin position="152"/>
        <end position="169"/>
    </location>
</feature>
<reference evidence="2 3" key="1">
    <citation type="submission" date="2018-08" db="EMBL/GenBank/DDBJ databases">
        <title>Draft genome of the lignicolous fungus Coniochaeta pulveracea.</title>
        <authorList>
            <person name="Borstlap C.J."/>
            <person name="De Witt R.N."/>
            <person name="Botha A."/>
            <person name="Volschenk H."/>
        </authorList>
    </citation>
    <scope>NUCLEOTIDE SEQUENCE [LARGE SCALE GENOMIC DNA]</scope>
    <source>
        <strain evidence="2 3">CAB683</strain>
    </source>
</reference>
<feature type="compositionally biased region" description="Basic and acidic residues" evidence="1">
    <location>
        <begin position="35"/>
        <end position="45"/>
    </location>
</feature>
<proteinExistence type="predicted"/>
<dbReference type="Proteomes" id="UP000275385">
    <property type="component" value="Unassembled WGS sequence"/>
</dbReference>
<gene>
    <name evidence="2" type="ORF">DL546_005572</name>
</gene>
<feature type="compositionally biased region" description="Polar residues" evidence="1">
    <location>
        <begin position="49"/>
        <end position="63"/>
    </location>
</feature>
<dbReference type="EMBL" id="QVQW01000038">
    <property type="protein sequence ID" value="RKU43794.1"/>
    <property type="molecule type" value="Genomic_DNA"/>
</dbReference>
<dbReference type="STRING" id="177199.A0A420Y7C7"/>
<feature type="compositionally biased region" description="Basic and acidic residues" evidence="1">
    <location>
        <begin position="259"/>
        <end position="269"/>
    </location>
</feature>
<feature type="region of interest" description="Disordered" evidence="1">
    <location>
        <begin position="138"/>
        <end position="269"/>
    </location>
</feature>
<dbReference type="AlphaFoldDB" id="A0A420Y7C7"/>
<evidence type="ECO:0000256" key="1">
    <source>
        <dbReference type="SAM" id="MobiDB-lite"/>
    </source>
</evidence>
<feature type="region of interest" description="Disordered" evidence="1">
    <location>
        <begin position="1"/>
        <end position="122"/>
    </location>
</feature>
<feature type="compositionally biased region" description="Basic and acidic residues" evidence="1">
    <location>
        <begin position="173"/>
        <end position="186"/>
    </location>
</feature>
<name>A0A420Y7C7_9PEZI</name>
<organism evidence="2 3">
    <name type="scientific">Coniochaeta pulveracea</name>
    <dbReference type="NCBI Taxonomy" id="177199"/>
    <lineage>
        <taxon>Eukaryota</taxon>
        <taxon>Fungi</taxon>
        <taxon>Dikarya</taxon>
        <taxon>Ascomycota</taxon>
        <taxon>Pezizomycotina</taxon>
        <taxon>Sordariomycetes</taxon>
        <taxon>Sordariomycetidae</taxon>
        <taxon>Coniochaetales</taxon>
        <taxon>Coniochaetaceae</taxon>
        <taxon>Coniochaeta</taxon>
    </lineage>
</organism>
<feature type="compositionally biased region" description="Polar residues" evidence="1">
    <location>
        <begin position="216"/>
        <end position="232"/>
    </location>
</feature>
<evidence type="ECO:0000313" key="2">
    <source>
        <dbReference type="EMBL" id="RKU43794.1"/>
    </source>
</evidence>
<protein>
    <submittedName>
        <fullName evidence="2">Uncharacterized protein</fullName>
    </submittedName>
</protein>
<keyword evidence="3" id="KW-1185">Reference proteome</keyword>
<accession>A0A420Y7C7</accession>